<protein>
    <submittedName>
        <fullName evidence="1">Uncharacterized protein</fullName>
    </submittedName>
</protein>
<dbReference type="EMBL" id="VSRR010061959">
    <property type="protein sequence ID" value="MPC83244.1"/>
    <property type="molecule type" value="Genomic_DNA"/>
</dbReference>
<proteinExistence type="predicted"/>
<accession>A0A5B7IST8</accession>
<comment type="caution">
    <text evidence="1">The sequence shown here is derived from an EMBL/GenBank/DDBJ whole genome shotgun (WGS) entry which is preliminary data.</text>
</comment>
<reference evidence="1 2" key="1">
    <citation type="submission" date="2019-05" db="EMBL/GenBank/DDBJ databases">
        <title>Another draft genome of Portunus trituberculatus and its Hox gene families provides insights of decapod evolution.</title>
        <authorList>
            <person name="Jeong J.-H."/>
            <person name="Song I."/>
            <person name="Kim S."/>
            <person name="Choi T."/>
            <person name="Kim D."/>
            <person name="Ryu S."/>
            <person name="Kim W."/>
        </authorList>
    </citation>
    <scope>NUCLEOTIDE SEQUENCE [LARGE SCALE GENOMIC DNA]</scope>
    <source>
        <tissue evidence="1">Muscle</tissue>
    </source>
</reference>
<evidence type="ECO:0000313" key="2">
    <source>
        <dbReference type="Proteomes" id="UP000324222"/>
    </source>
</evidence>
<dbReference type="Proteomes" id="UP000324222">
    <property type="component" value="Unassembled WGS sequence"/>
</dbReference>
<keyword evidence="2" id="KW-1185">Reference proteome</keyword>
<evidence type="ECO:0000313" key="1">
    <source>
        <dbReference type="EMBL" id="MPC83244.1"/>
    </source>
</evidence>
<name>A0A5B7IST8_PORTR</name>
<organism evidence="1 2">
    <name type="scientific">Portunus trituberculatus</name>
    <name type="common">Swimming crab</name>
    <name type="synonym">Neptunus trituberculatus</name>
    <dbReference type="NCBI Taxonomy" id="210409"/>
    <lineage>
        <taxon>Eukaryota</taxon>
        <taxon>Metazoa</taxon>
        <taxon>Ecdysozoa</taxon>
        <taxon>Arthropoda</taxon>
        <taxon>Crustacea</taxon>
        <taxon>Multicrustacea</taxon>
        <taxon>Malacostraca</taxon>
        <taxon>Eumalacostraca</taxon>
        <taxon>Eucarida</taxon>
        <taxon>Decapoda</taxon>
        <taxon>Pleocyemata</taxon>
        <taxon>Brachyura</taxon>
        <taxon>Eubrachyura</taxon>
        <taxon>Portunoidea</taxon>
        <taxon>Portunidae</taxon>
        <taxon>Portuninae</taxon>
        <taxon>Portunus</taxon>
    </lineage>
</organism>
<gene>
    <name evidence="1" type="ORF">E2C01_077949</name>
</gene>
<dbReference type="AlphaFoldDB" id="A0A5B7IST8"/>
<sequence>MEGLAGVFTILISPLSTILSLRYRFYVRLLTPSFLP</sequence>